<feature type="compositionally biased region" description="Basic and acidic residues" evidence="1">
    <location>
        <begin position="153"/>
        <end position="166"/>
    </location>
</feature>
<evidence type="ECO:0000256" key="1">
    <source>
        <dbReference type="SAM" id="MobiDB-lite"/>
    </source>
</evidence>
<comment type="caution">
    <text evidence="2">The sequence shown here is derived from an EMBL/GenBank/DDBJ whole genome shotgun (WGS) entry which is preliminary data.</text>
</comment>
<dbReference type="EMBL" id="JAAOAV010000330">
    <property type="protein sequence ID" value="KAF5580711.1"/>
    <property type="molecule type" value="Genomic_DNA"/>
</dbReference>
<dbReference type="Proteomes" id="UP000547976">
    <property type="component" value="Unassembled WGS sequence"/>
</dbReference>
<dbReference type="AlphaFoldDB" id="A0A8H5KYB6"/>
<reference evidence="2 3" key="1">
    <citation type="submission" date="2020-05" db="EMBL/GenBank/DDBJ databases">
        <title>Identification and distribution of gene clusters putatively required for synthesis of sphingolipid metabolism inhibitors in phylogenetically diverse species of the filamentous fungus Fusarium.</title>
        <authorList>
            <person name="Kim H.-S."/>
            <person name="Busman M."/>
            <person name="Brown D.W."/>
            <person name="Divon H."/>
            <person name="Uhlig S."/>
            <person name="Proctor R.H."/>
        </authorList>
    </citation>
    <scope>NUCLEOTIDE SEQUENCE [LARGE SCALE GENOMIC DNA]</scope>
    <source>
        <strain evidence="2 3">NRRL 66333</strain>
    </source>
</reference>
<feature type="compositionally biased region" description="Polar residues" evidence="1">
    <location>
        <begin position="94"/>
        <end position="107"/>
    </location>
</feature>
<feature type="region of interest" description="Disordered" evidence="1">
    <location>
        <begin position="94"/>
        <end position="199"/>
    </location>
</feature>
<evidence type="ECO:0000313" key="2">
    <source>
        <dbReference type="EMBL" id="KAF5580711.1"/>
    </source>
</evidence>
<accession>A0A8H5KYB6</accession>
<evidence type="ECO:0000313" key="3">
    <source>
        <dbReference type="Proteomes" id="UP000547976"/>
    </source>
</evidence>
<feature type="compositionally biased region" description="Polar residues" evidence="1">
    <location>
        <begin position="170"/>
        <end position="196"/>
    </location>
</feature>
<protein>
    <submittedName>
        <fullName evidence="2">Uncharacterized protein</fullName>
    </submittedName>
</protein>
<organism evidence="2 3">
    <name type="scientific">Gibberella subglutinans</name>
    <name type="common">Fusarium subglutinans</name>
    <dbReference type="NCBI Taxonomy" id="42677"/>
    <lineage>
        <taxon>Eukaryota</taxon>
        <taxon>Fungi</taxon>
        <taxon>Dikarya</taxon>
        <taxon>Ascomycota</taxon>
        <taxon>Pezizomycotina</taxon>
        <taxon>Sordariomycetes</taxon>
        <taxon>Hypocreomycetidae</taxon>
        <taxon>Hypocreales</taxon>
        <taxon>Nectriaceae</taxon>
        <taxon>Fusarium</taxon>
        <taxon>Fusarium fujikuroi species complex</taxon>
    </lineage>
</organism>
<sequence>MINLLPSEPFRTSTIISEFSCRFPILQPKTDTFRKSLCLNDGSAFVTQKQSQLEDWDEYQLRTYFIEVQPNELPTSSAKYSISLAVSTLDHQTTDIPNTLNSYQSSRPKPVTSDVILTSNNESPDDIPISLDFPKSPELQLEEEQQEGNLQKSDSEESLKSLHESMDQPDCNSEPQGIFNPSNSSVQSLPTQSSNPRFLLSMGDADTMLDAEDKTLPGDHSLSSAIAKGNLVDSEGRQFNPPGPSVTQHTIDEGHDRLVAVESNKNKSQLTALISSYGDIPKTSITHGRTEINKLITGDNLTAVQANSDDLALIRKPLPK</sequence>
<name>A0A8H5KYB6_GIBSU</name>
<keyword evidence="3" id="KW-1185">Reference proteome</keyword>
<dbReference type="GeneID" id="59312911"/>
<dbReference type="RefSeq" id="XP_036531210.1">
    <property type="nucleotide sequence ID" value="XM_036678193.1"/>
</dbReference>
<proteinExistence type="predicted"/>
<gene>
    <name evidence="2" type="ORF">FSUBG_13315</name>
</gene>